<dbReference type="EMBL" id="VOHS01000007">
    <property type="protein sequence ID" value="TWW00834.1"/>
    <property type="molecule type" value="Genomic_DNA"/>
</dbReference>
<reference evidence="1 2" key="1">
    <citation type="submission" date="2019-08" db="EMBL/GenBank/DDBJ databases">
        <title>Whole genome sequencing of chitin degrading bacteria Chitinophaga pinensis YS16.</title>
        <authorList>
            <person name="Singh R.P."/>
            <person name="Manchanda G."/>
            <person name="Maurya I.K."/>
            <person name="Joshi N.K."/>
            <person name="Srivastava A.K."/>
        </authorList>
    </citation>
    <scope>NUCLEOTIDE SEQUENCE [LARGE SCALE GENOMIC DNA]</scope>
    <source>
        <strain evidence="1 2">YS-16</strain>
    </source>
</reference>
<dbReference type="InterPro" id="IPR029058">
    <property type="entry name" value="AB_hydrolase_fold"/>
</dbReference>
<keyword evidence="1" id="KW-0378">Hydrolase</keyword>
<evidence type="ECO:0000313" key="2">
    <source>
        <dbReference type="Proteomes" id="UP000318815"/>
    </source>
</evidence>
<dbReference type="Proteomes" id="UP000318815">
    <property type="component" value="Unassembled WGS sequence"/>
</dbReference>
<organism evidence="1 2">
    <name type="scientific">Chitinophaga pinensis</name>
    <dbReference type="NCBI Taxonomy" id="79329"/>
    <lineage>
        <taxon>Bacteria</taxon>
        <taxon>Pseudomonadati</taxon>
        <taxon>Bacteroidota</taxon>
        <taxon>Chitinophagia</taxon>
        <taxon>Chitinophagales</taxon>
        <taxon>Chitinophagaceae</taxon>
        <taxon>Chitinophaga</taxon>
    </lineage>
</organism>
<keyword evidence="2" id="KW-1185">Reference proteome</keyword>
<dbReference type="OrthoDB" id="2247630at2"/>
<accession>A0A5C6LVS0</accession>
<dbReference type="SUPFAM" id="SSF53474">
    <property type="entry name" value="alpha/beta-Hydrolases"/>
    <property type="match status" value="1"/>
</dbReference>
<evidence type="ECO:0000313" key="1">
    <source>
        <dbReference type="EMBL" id="TWW00834.1"/>
    </source>
</evidence>
<name>A0A5C6LVS0_9BACT</name>
<dbReference type="GO" id="GO:0016787">
    <property type="term" value="F:hydrolase activity"/>
    <property type="evidence" value="ECO:0007669"/>
    <property type="project" value="UniProtKB-KW"/>
</dbReference>
<gene>
    <name evidence="1" type="ORF">FEF09_10090</name>
</gene>
<proteinExistence type="predicted"/>
<dbReference type="Gene3D" id="3.40.50.1820">
    <property type="entry name" value="alpha/beta hydrolase"/>
    <property type="match status" value="1"/>
</dbReference>
<sequence>MYKLLNELKLDSVHVLGWSDGGITGLILAMRHPEK</sequence>
<protein>
    <submittedName>
        <fullName evidence="1">Alpha/beta hydrolase</fullName>
    </submittedName>
</protein>
<dbReference type="AlphaFoldDB" id="A0A5C6LVS0"/>
<comment type="caution">
    <text evidence="1">The sequence shown here is derived from an EMBL/GenBank/DDBJ whole genome shotgun (WGS) entry which is preliminary data.</text>
</comment>